<dbReference type="InterPro" id="IPR010998">
    <property type="entry name" value="Integrase_recombinase_N"/>
</dbReference>
<dbReference type="InterPro" id="IPR044068">
    <property type="entry name" value="CB"/>
</dbReference>
<comment type="caution">
    <text evidence="4">The sequence shown here is derived from an EMBL/GenBank/DDBJ whole genome shotgun (WGS) entry which is preliminary data.</text>
</comment>
<evidence type="ECO:0000313" key="4">
    <source>
        <dbReference type="EMBL" id="PJE62659.1"/>
    </source>
</evidence>
<protein>
    <recommendedName>
        <fullName evidence="3">Core-binding (CB) domain-containing protein</fullName>
    </recommendedName>
</protein>
<evidence type="ECO:0000259" key="3">
    <source>
        <dbReference type="PROSITE" id="PS51900"/>
    </source>
</evidence>
<evidence type="ECO:0000313" key="5">
    <source>
        <dbReference type="Proteomes" id="UP000229554"/>
    </source>
</evidence>
<evidence type="ECO:0000256" key="1">
    <source>
        <dbReference type="ARBA" id="ARBA00023125"/>
    </source>
</evidence>
<evidence type="ECO:0000256" key="2">
    <source>
        <dbReference type="PROSITE-ProRule" id="PRU01248"/>
    </source>
</evidence>
<accession>A0A2M8KRZ2</accession>
<dbReference type="InterPro" id="IPR011010">
    <property type="entry name" value="DNA_brk_join_enz"/>
</dbReference>
<keyword evidence="1 2" id="KW-0238">DNA-binding</keyword>
<dbReference type="Gene3D" id="1.10.150.130">
    <property type="match status" value="1"/>
</dbReference>
<feature type="domain" description="Core-binding (CB)" evidence="3">
    <location>
        <begin position="6"/>
        <end position="101"/>
    </location>
</feature>
<organism evidence="4 5">
    <name type="scientific">Candidatus Roizmanbacteria bacterium CG10_big_fil_rev_8_21_14_0_10_39_6</name>
    <dbReference type="NCBI Taxonomy" id="1974853"/>
    <lineage>
        <taxon>Bacteria</taxon>
        <taxon>Candidatus Roizmaniibacteriota</taxon>
    </lineage>
</organism>
<dbReference type="AlphaFoldDB" id="A0A2M8KRZ2"/>
<dbReference type="SUPFAM" id="SSF56349">
    <property type="entry name" value="DNA breaking-rejoining enzymes"/>
    <property type="match status" value="1"/>
</dbReference>
<name>A0A2M8KRZ2_9BACT</name>
<dbReference type="GO" id="GO:0003677">
    <property type="term" value="F:DNA binding"/>
    <property type="evidence" value="ECO:0007669"/>
    <property type="project" value="UniProtKB-UniRule"/>
</dbReference>
<proteinExistence type="predicted"/>
<dbReference type="Proteomes" id="UP000229554">
    <property type="component" value="Unassembled WGS sequence"/>
</dbReference>
<dbReference type="EMBL" id="PFED01000153">
    <property type="protein sequence ID" value="PJE62659.1"/>
    <property type="molecule type" value="Genomic_DNA"/>
</dbReference>
<sequence>MTHNQYNSYNLEVEFKMYLENKNYGSATVKNYLADLNNFLSWDTENFEAIHSMREIEESMKILLSNEHLEEYINSLRLSGKPRVTINRYMSSLRKFCSFCISQGWLITNSAKKIDNLSKIPTGIAIQEALIASFQKELIRQKMSTSSLKNYLMDAREYVHITSSST</sequence>
<dbReference type="InterPro" id="IPR004107">
    <property type="entry name" value="Integrase_SAM-like_N"/>
</dbReference>
<dbReference type="Pfam" id="PF02899">
    <property type="entry name" value="Phage_int_SAM_1"/>
    <property type="match status" value="1"/>
</dbReference>
<dbReference type="GO" id="GO:0015074">
    <property type="term" value="P:DNA integration"/>
    <property type="evidence" value="ECO:0007669"/>
    <property type="project" value="InterPro"/>
</dbReference>
<reference evidence="5" key="1">
    <citation type="submission" date="2017-09" db="EMBL/GenBank/DDBJ databases">
        <title>Depth-based differentiation of microbial function through sediment-hosted aquifers and enrichment of novel symbionts in the deep terrestrial subsurface.</title>
        <authorList>
            <person name="Probst A.J."/>
            <person name="Ladd B."/>
            <person name="Jarett J.K."/>
            <person name="Geller-Mcgrath D.E."/>
            <person name="Sieber C.M.K."/>
            <person name="Emerson J.B."/>
            <person name="Anantharaman K."/>
            <person name="Thomas B.C."/>
            <person name="Malmstrom R."/>
            <person name="Stieglmeier M."/>
            <person name="Klingl A."/>
            <person name="Woyke T."/>
            <person name="Ryan C.M."/>
            <person name="Banfield J.F."/>
        </authorList>
    </citation>
    <scope>NUCLEOTIDE SEQUENCE [LARGE SCALE GENOMIC DNA]</scope>
</reference>
<gene>
    <name evidence="4" type="ORF">COU88_03805</name>
</gene>
<dbReference type="PROSITE" id="PS51900">
    <property type="entry name" value="CB"/>
    <property type="match status" value="1"/>
</dbReference>